<evidence type="ECO:0000313" key="4">
    <source>
        <dbReference type="EMBL" id="CEG58023.1"/>
    </source>
</evidence>
<comment type="similarity">
    <text evidence="1">Belongs to the AB hydrolase superfamily.</text>
</comment>
<organism evidence="4 5">
    <name type="scientific">Legionella fallonii LLAP-10</name>
    <dbReference type="NCBI Taxonomy" id="1212491"/>
    <lineage>
        <taxon>Bacteria</taxon>
        <taxon>Pseudomonadati</taxon>
        <taxon>Pseudomonadota</taxon>
        <taxon>Gammaproteobacteria</taxon>
        <taxon>Legionellales</taxon>
        <taxon>Legionellaceae</taxon>
        <taxon>Legionella</taxon>
    </lineage>
</organism>
<dbReference type="PANTHER" id="PTHR43798">
    <property type="entry name" value="MONOACYLGLYCEROL LIPASE"/>
    <property type="match status" value="1"/>
</dbReference>
<dbReference type="GO" id="GO:0016020">
    <property type="term" value="C:membrane"/>
    <property type="evidence" value="ECO:0007669"/>
    <property type="project" value="TreeGrafter"/>
</dbReference>
<dbReference type="KEGG" id="lfa:LFA_2655"/>
<dbReference type="HOGENOM" id="CLU_020336_8_2_6"/>
<evidence type="ECO:0000256" key="2">
    <source>
        <dbReference type="ARBA" id="ARBA00022801"/>
    </source>
</evidence>
<evidence type="ECO:0000256" key="1">
    <source>
        <dbReference type="ARBA" id="ARBA00008645"/>
    </source>
</evidence>
<protein>
    <submittedName>
        <fullName evidence="4">Putative lipase LipA</fullName>
    </submittedName>
</protein>
<evidence type="ECO:0000313" key="5">
    <source>
        <dbReference type="Proteomes" id="UP000032430"/>
    </source>
</evidence>
<gene>
    <name evidence="4" type="ORF">LFA_2655</name>
</gene>
<dbReference type="AlphaFoldDB" id="A0A098G6A0"/>
<dbReference type="PANTHER" id="PTHR43798:SF14">
    <property type="entry name" value="SERINE HYDROLASE-LIKE PROTEIN DDB_G0286239"/>
    <property type="match status" value="1"/>
</dbReference>
<dbReference type="InterPro" id="IPR050266">
    <property type="entry name" value="AB_hydrolase_sf"/>
</dbReference>
<reference evidence="5" key="1">
    <citation type="submission" date="2014-09" db="EMBL/GenBank/DDBJ databases">
        <authorList>
            <person name="Gomez-Valero L."/>
        </authorList>
    </citation>
    <scope>NUCLEOTIDE SEQUENCE [LARGE SCALE GENOMIC DNA]</scope>
    <source>
        <strain evidence="5">ATCC700992</strain>
    </source>
</reference>
<dbReference type="Proteomes" id="UP000032430">
    <property type="component" value="Chromosome I"/>
</dbReference>
<dbReference type="RefSeq" id="WP_045096421.1">
    <property type="nucleotide sequence ID" value="NZ_LN614827.1"/>
</dbReference>
<keyword evidence="5" id="KW-1185">Reference proteome</keyword>
<name>A0A098G6A0_9GAMM</name>
<dbReference type="InterPro" id="IPR029058">
    <property type="entry name" value="AB_hydrolase_fold"/>
</dbReference>
<dbReference type="OrthoDB" id="149912at2"/>
<evidence type="ECO:0000259" key="3">
    <source>
        <dbReference type="Pfam" id="PF00561"/>
    </source>
</evidence>
<dbReference type="Gene3D" id="3.40.50.1820">
    <property type="entry name" value="alpha/beta hydrolase"/>
    <property type="match status" value="1"/>
</dbReference>
<sequence>MNSQELVIPGLSIAYKTWGNPENPPIIALHGWLDNANSFDPLAEYLKNNYYFIAIDFPGHGHSAHLPQSSNYHFIDGIFIIVQIINALKLDKVHLIGHSMGACLASIVGGIAPNRFLSIGLIEGLGPFSHPDESACEQLTTYLDYLTHQEIKKTKGYHEFEHAALARSLKGYVSFEIAKILCQRALVKKHGIYYWRHDKRLLAPSPLRMTEQQILSCLKQISAKTCLIWASKGFSFDSKLMQERIKTVSNLKIMHLDGGHHIHMEQPELVGQLLTDFYLSL</sequence>
<proteinExistence type="inferred from homology"/>
<dbReference type="EMBL" id="LN614827">
    <property type="protein sequence ID" value="CEG58023.1"/>
    <property type="molecule type" value="Genomic_DNA"/>
</dbReference>
<dbReference type="SUPFAM" id="SSF53474">
    <property type="entry name" value="alpha/beta-Hydrolases"/>
    <property type="match status" value="1"/>
</dbReference>
<accession>A0A098G6A0</accession>
<feature type="domain" description="AB hydrolase-1" evidence="3">
    <location>
        <begin position="24"/>
        <end position="267"/>
    </location>
</feature>
<dbReference type="InterPro" id="IPR000073">
    <property type="entry name" value="AB_hydrolase_1"/>
</dbReference>
<dbReference type="Pfam" id="PF00561">
    <property type="entry name" value="Abhydrolase_1"/>
    <property type="match status" value="1"/>
</dbReference>
<dbReference type="STRING" id="1212491.LFA_2655"/>
<dbReference type="GO" id="GO:0016787">
    <property type="term" value="F:hydrolase activity"/>
    <property type="evidence" value="ECO:0007669"/>
    <property type="project" value="UniProtKB-KW"/>
</dbReference>
<keyword evidence="2" id="KW-0378">Hydrolase</keyword>